<dbReference type="Gene3D" id="1.10.579.10">
    <property type="entry name" value="DNA Cyclobutane Dipyrimidine Photolyase, subunit A, domain 3"/>
    <property type="match status" value="1"/>
</dbReference>
<keyword evidence="10" id="KW-1185">Reference proteome</keyword>
<reference evidence="9 10" key="1">
    <citation type="submission" date="2006-02" db="EMBL/GenBank/DDBJ databases">
        <authorList>
            <person name="Pinhassi J."/>
            <person name="Pedros-Alio C."/>
            <person name="Ferriera S."/>
            <person name="Johnson J."/>
            <person name="Kravitz S."/>
            <person name="Halpern A."/>
            <person name="Remington K."/>
            <person name="Beeson K."/>
            <person name="Tran B."/>
            <person name="Rogers Y.-H."/>
            <person name="Friedman R."/>
            <person name="Venter J.C."/>
        </authorList>
    </citation>
    <scope>NUCLEOTIDE SEQUENCE [LARGE SCALE GENOMIC DNA]</scope>
    <source>
        <strain evidence="9 10">MED297</strain>
    </source>
</reference>
<dbReference type="InterPro" id="IPR036134">
    <property type="entry name" value="Crypto/Photolyase_FAD-like_sf"/>
</dbReference>
<dbReference type="Proteomes" id="UP000005953">
    <property type="component" value="Unassembled WGS sequence"/>
</dbReference>
<comment type="similarity">
    <text evidence="1 7">Belongs to the DNA photolyase class-1 family.</text>
</comment>
<gene>
    <name evidence="9" type="ORF">MED297_08146</name>
</gene>
<evidence type="ECO:0000256" key="4">
    <source>
        <dbReference type="ARBA" id="ARBA00022827"/>
    </source>
</evidence>
<comment type="caution">
    <text evidence="9">The sequence shown here is derived from an EMBL/GenBank/DDBJ whole genome shotgun (WGS) entry which is preliminary data.</text>
</comment>
<comment type="cofactor">
    <cofactor evidence="7">
        <name>(6R)-5,10-methylene-5,6,7,8-tetrahydrofolate</name>
        <dbReference type="ChEBI" id="CHEBI:15636"/>
    </cofactor>
    <text evidence="7">Binds 1 5,10-methenyltetrahydrofolate (MTHF) per subunit.</text>
</comment>
<dbReference type="GO" id="GO:0003677">
    <property type="term" value="F:DNA binding"/>
    <property type="evidence" value="ECO:0007669"/>
    <property type="project" value="TreeGrafter"/>
</dbReference>
<dbReference type="InterPro" id="IPR002081">
    <property type="entry name" value="Cryptochrome/DNA_photolyase_1"/>
</dbReference>
<dbReference type="AlphaFoldDB" id="A4BCW2"/>
<dbReference type="EMBL" id="AAOE01000006">
    <property type="protein sequence ID" value="EAR10044.1"/>
    <property type="molecule type" value="Genomic_DNA"/>
</dbReference>
<evidence type="ECO:0000256" key="5">
    <source>
        <dbReference type="ARBA" id="ARBA00022991"/>
    </source>
</evidence>
<evidence type="ECO:0000259" key="8">
    <source>
        <dbReference type="PROSITE" id="PS51645"/>
    </source>
</evidence>
<dbReference type="InterPro" id="IPR006050">
    <property type="entry name" value="DNA_photolyase_N"/>
</dbReference>
<dbReference type="Pfam" id="PF00875">
    <property type="entry name" value="DNA_photolyase"/>
    <property type="match status" value="1"/>
</dbReference>
<dbReference type="STRING" id="314283.MED297_08146"/>
<dbReference type="PROSITE" id="PS51645">
    <property type="entry name" value="PHR_CRY_ALPHA_BETA"/>
    <property type="match status" value="1"/>
</dbReference>
<feature type="binding site" evidence="6">
    <location>
        <position position="216"/>
    </location>
    <ligand>
        <name>FAD</name>
        <dbReference type="ChEBI" id="CHEBI:57692"/>
    </ligand>
</feature>
<feature type="binding site" evidence="6">
    <location>
        <begin position="229"/>
        <end position="233"/>
    </location>
    <ligand>
        <name>FAD</name>
        <dbReference type="ChEBI" id="CHEBI:57692"/>
    </ligand>
</feature>
<dbReference type="GO" id="GO:0003913">
    <property type="term" value="F:DNA photolyase activity"/>
    <property type="evidence" value="ECO:0007669"/>
    <property type="project" value="InterPro"/>
</dbReference>
<evidence type="ECO:0000256" key="1">
    <source>
        <dbReference type="ARBA" id="ARBA00005862"/>
    </source>
</evidence>
<evidence type="ECO:0000256" key="2">
    <source>
        <dbReference type="ARBA" id="ARBA00017881"/>
    </source>
</evidence>
<evidence type="ECO:0000313" key="9">
    <source>
        <dbReference type="EMBL" id="EAR10044.1"/>
    </source>
</evidence>
<dbReference type="Gene3D" id="1.25.40.80">
    <property type="match status" value="1"/>
</dbReference>
<comment type="function">
    <text evidence="7">May have a photoreceptor function.</text>
</comment>
<keyword evidence="5 7" id="KW-0157">Chromophore</keyword>
<keyword evidence="4 6" id="KW-0274">FAD</keyword>
<organism evidence="9 10">
    <name type="scientific">Reinekea blandensis MED297</name>
    <dbReference type="NCBI Taxonomy" id="314283"/>
    <lineage>
        <taxon>Bacteria</taxon>
        <taxon>Pseudomonadati</taxon>
        <taxon>Pseudomonadota</taxon>
        <taxon>Gammaproteobacteria</taxon>
        <taxon>Oceanospirillales</taxon>
        <taxon>Saccharospirillaceae</taxon>
        <taxon>Reinekea</taxon>
    </lineage>
</organism>
<comment type="cofactor">
    <cofactor evidence="6 7">
        <name>FAD</name>
        <dbReference type="ChEBI" id="CHEBI:57692"/>
    </cofactor>
    <text evidence="6 7">Binds 1 FAD per subunit.</text>
</comment>
<evidence type="ECO:0000313" key="10">
    <source>
        <dbReference type="Proteomes" id="UP000005953"/>
    </source>
</evidence>
<sequence>MWFTQDQRLDDNPALRLAAEADEMLCVFVVEQGWFQSRRYQYPQMGPHRWVFLQLSLSELNQRLQLHGQRLLVVYGQAEVEIGRLVERYDINRVVRARSPGTDELRQWRWLESQFPETEWCQADAATLFEDDQVAGLSRSWPMSFSAFRRLAERWVVPAVTAMPQLPNTITQQISQLTLPDWLPNARASHSMFDGGESEALRHLDCYLASDYPQTYKRDRNAIDDWDSSSKMSPWLNAGNLSARRLKQKLDEYDQQHGASDGTHWLFVELLWREYFQWLAQSIGTKLFHFQGLSEHKPLTSFYSDRFRNWREGNTPWAIVNACMRQLKETGYLSNRGRQIAASALVNELALDWRYGAAWFEYCLVDYDVASNWGNWQYIAGVGTDSRGGRHFNIDKQTELFDADGSFRARWAADAEPQPLDTLDPTGWPIAYR</sequence>
<keyword evidence="3 6" id="KW-0285">Flavoprotein</keyword>
<dbReference type="PANTHER" id="PTHR11455">
    <property type="entry name" value="CRYPTOCHROME"/>
    <property type="match status" value="1"/>
</dbReference>
<evidence type="ECO:0000256" key="3">
    <source>
        <dbReference type="ARBA" id="ARBA00022630"/>
    </source>
</evidence>
<dbReference type="GO" id="GO:0071949">
    <property type="term" value="F:FAD binding"/>
    <property type="evidence" value="ECO:0007669"/>
    <property type="project" value="TreeGrafter"/>
</dbReference>
<dbReference type="HOGENOM" id="CLU_010348_6_2_6"/>
<dbReference type="InterPro" id="IPR014729">
    <property type="entry name" value="Rossmann-like_a/b/a_fold"/>
</dbReference>
<dbReference type="InterPro" id="IPR014133">
    <property type="entry name" value="Cry_DASH"/>
</dbReference>
<dbReference type="PANTHER" id="PTHR11455:SF22">
    <property type="entry name" value="CRYPTOCHROME DASH"/>
    <property type="match status" value="1"/>
</dbReference>
<feature type="binding site" evidence="6">
    <location>
        <begin position="366"/>
        <end position="368"/>
    </location>
    <ligand>
        <name>FAD</name>
        <dbReference type="ChEBI" id="CHEBI:57692"/>
    </ligand>
</feature>
<dbReference type="GO" id="GO:0000719">
    <property type="term" value="P:photoreactive repair"/>
    <property type="evidence" value="ECO:0007669"/>
    <property type="project" value="TreeGrafter"/>
</dbReference>
<dbReference type="Pfam" id="PF03441">
    <property type="entry name" value="FAD_binding_7"/>
    <property type="match status" value="1"/>
</dbReference>
<name>A4BCW2_9GAMM</name>
<dbReference type="SUPFAM" id="SSF48173">
    <property type="entry name" value="Cryptochrome/photolyase FAD-binding domain"/>
    <property type="match status" value="1"/>
</dbReference>
<protein>
    <recommendedName>
        <fullName evidence="2 7">Cryptochrome DASH</fullName>
    </recommendedName>
</protein>
<evidence type="ECO:0000256" key="7">
    <source>
        <dbReference type="RuleBase" id="RU367151"/>
    </source>
</evidence>
<keyword evidence="9" id="KW-0456">Lyase</keyword>
<dbReference type="InterPro" id="IPR036155">
    <property type="entry name" value="Crypto/Photolyase_N_sf"/>
</dbReference>
<evidence type="ECO:0000256" key="6">
    <source>
        <dbReference type="PIRSR" id="PIRSR602081-1"/>
    </source>
</evidence>
<accession>A4BCW2</accession>
<dbReference type="PRINTS" id="PR00147">
    <property type="entry name" value="DNAPHOTLYASE"/>
</dbReference>
<dbReference type="InterPro" id="IPR005101">
    <property type="entry name" value="Cryptochr/Photolyase_FAD-bd"/>
</dbReference>
<dbReference type="SUPFAM" id="SSF52425">
    <property type="entry name" value="Cryptochrome/photolyase, N-terminal domain"/>
    <property type="match status" value="1"/>
</dbReference>
<feature type="domain" description="Photolyase/cryptochrome alpha/beta" evidence="8">
    <location>
        <begin position="1"/>
        <end position="134"/>
    </location>
</feature>
<dbReference type="Gene3D" id="3.40.50.620">
    <property type="entry name" value="HUPs"/>
    <property type="match status" value="1"/>
</dbReference>
<dbReference type="NCBIfam" id="TIGR02765">
    <property type="entry name" value="crypto_DASH"/>
    <property type="match status" value="1"/>
</dbReference>
<proteinExistence type="inferred from homology"/>